<keyword evidence="2" id="KW-0472">Membrane</keyword>
<feature type="region of interest" description="Disordered" evidence="1">
    <location>
        <begin position="82"/>
        <end position="128"/>
    </location>
</feature>
<feature type="transmembrane region" description="Helical" evidence="2">
    <location>
        <begin position="49"/>
        <end position="72"/>
    </location>
</feature>
<keyword evidence="2" id="KW-1133">Transmembrane helix</keyword>
<organism evidence="3 4">
    <name type="scientific">Fusarium mexicanum</name>
    <dbReference type="NCBI Taxonomy" id="751941"/>
    <lineage>
        <taxon>Eukaryota</taxon>
        <taxon>Fungi</taxon>
        <taxon>Dikarya</taxon>
        <taxon>Ascomycota</taxon>
        <taxon>Pezizomycotina</taxon>
        <taxon>Sordariomycetes</taxon>
        <taxon>Hypocreomycetidae</taxon>
        <taxon>Hypocreales</taxon>
        <taxon>Nectriaceae</taxon>
        <taxon>Fusarium</taxon>
        <taxon>Fusarium fujikuroi species complex</taxon>
    </lineage>
</organism>
<feature type="region of interest" description="Disordered" evidence="1">
    <location>
        <begin position="1"/>
        <end position="45"/>
    </location>
</feature>
<name>A0A8H5IQU8_9HYPO</name>
<keyword evidence="4" id="KW-1185">Reference proteome</keyword>
<dbReference type="EMBL" id="JAAOAM010000181">
    <property type="protein sequence ID" value="KAF5541429.1"/>
    <property type="molecule type" value="Genomic_DNA"/>
</dbReference>
<proteinExistence type="predicted"/>
<evidence type="ECO:0000256" key="2">
    <source>
        <dbReference type="SAM" id="Phobius"/>
    </source>
</evidence>
<protein>
    <recommendedName>
        <fullName evidence="5">Mid2 domain-containing protein</fullName>
    </recommendedName>
</protein>
<evidence type="ECO:0000313" key="4">
    <source>
        <dbReference type="Proteomes" id="UP000522262"/>
    </source>
</evidence>
<evidence type="ECO:0000313" key="3">
    <source>
        <dbReference type="EMBL" id="KAF5541429.1"/>
    </source>
</evidence>
<evidence type="ECO:0008006" key="5">
    <source>
        <dbReference type="Google" id="ProtNLM"/>
    </source>
</evidence>
<dbReference type="AlphaFoldDB" id="A0A8H5IQU8"/>
<sequence>MLQTSTTIQSIPSVATSATQPLATSTTTDRSSDSDTDPNYDSGISKGEIAGAAVGGIIGGLILLGVVGWLIWRKLGRSKKETGLSVVSQGHHQQFHSSETKAELPGEPAVEGYPSGYARSPPGLYEAP</sequence>
<feature type="compositionally biased region" description="Polar residues" evidence="1">
    <location>
        <begin position="1"/>
        <end position="23"/>
    </location>
</feature>
<evidence type="ECO:0000256" key="1">
    <source>
        <dbReference type="SAM" id="MobiDB-lite"/>
    </source>
</evidence>
<comment type="caution">
    <text evidence="3">The sequence shown here is derived from an EMBL/GenBank/DDBJ whole genome shotgun (WGS) entry which is preliminary data.</text>
</comment>
<accession>A0A8H5IQU8</accession>
<feature type="compositionally biased region" description="Polar residues" evidence="1">
    <location>
        <begin position="85"/>
        <end position="97"/>
    </location>
</feature>
<dbReference type="Proteomes" id="UP000522262">
    <property type="component" value="Unassembled WGS sequence"/>
</dbReference>
<reference evidence="3 4" key="1">
    <citation type="submission" date="2020-05" db="EMBL/GenBank/DDBJ databases">
        <title>Identification and distribution of gene clusters putatively required for synthesis of sphingolipid metabolism inhibitors in phylogenetically diverse species of the filamentous fungus Fusarium.</title>
        <authorList>
            <person name="Kim H.-S."/>
            <person name="Busman M."/>
            <person name="Brown D.W."/>
            <person name="Divon H."/>
            <person name="Uhlig S."/>
            <person name="Proctor R.H."/>
        </authorList>
    </citation>
    <scope>NUCLEOTIDE SEQUENCE [LARGE SCALE GENOMIC DNA]</scope>
    <source>
        <strain evidence="3 4">NRRL 53147</strain>
    </source>
</reference>
<keyword evidence="2" id="KW-0812">Transmembrane</keyword>
<gene>
    <name evidence="3" type="ORF">FMEXI_7942</name>
</gene>